<sequence length="51" mass="5387">MNGGRLDSDPTTPTGRTALPTDPKALLALVYRQSGHTPFGRDAAAFSTIRS</sequence>
<evidence type="ECO:0000313" key="2">
    <source>
        <dbReference type="EMBL" id="GAA4630654.1"/>
    </source>
</evidence>
<gene>
    <name evidence="2" type="ORF">GCM10023196_056840</name>
</gene>
<reference evidence="3" key="1">
    <citation type="journal article" date="2019" name="Int. J. Syst. Evol. Microbiol.">
        <title>The Global Catalogue of Microorganisms (GCM) 10K type strain sequencing project: providing services to taxonomists for standard genome sequencing and annotation.</title>
        <authorList>
            <consortium name="The Broad Institute Genomics Platform"/>
            <consortium name="The Broad Institute Genome Sequencing Center for Infectious Disease"/>
            <person name="Wu L."/>
            <person name="Ma J."/>
        </authorList>
    </citation>
    <scope>NUCLEOTIDE SEQUENCE [LARGE SCALE GENOMIC DNA]</scope>
    <source>
        <strain evidence="3">JCM 17939</strain>
    </source>
</reference>
<evidence type="ECO:0000313" key="3">
    <source>
        <dbReference type="Proteomes" id="UP001501442"/>
    </source>
</evidence>
<comment type="caution">
    <text evidence="2">The sequence shown here is derived from an EMBL/GenBank/DDBJ whole genome shotgun (WGS) entry which is preliminary data.</text>
</comment>
<feature type="region of interest" description="Disordered" evidence="1">
    <location>
        <begin position="1"/>
        <end position="22"/>
    </location>
</feature>
<dbReference type="Proteomes" id="UP001501442">
    <property type="component" value="Unassembled WGS sequence"/>
</dbReference>
<proteinExistence type="predicted"/>
<dbReference type="EMBL" id="BAABHK010000008">
    <property type="protein sequence ID" value="GAA4630654.1"/>
    <property type="molecule type" value="Genomic_DNA"/>
</dbReference>
<name>A0ABP8UJN8_9ACTN</name>
<protein>
    <submittedName>
        <fullName evidence="2">Uncharacterized protein</fullName>
    </submittedName>
</protein>
<evidence type="ECO:0000256" key="1">
    <source>
        <dbReference type="SAM" id="MobiDB-lite"/>
    </source>
</evidence>
<keyword evidence="3" id="KW-1185">Reference proteome</keyword>
<accession>A0ABP8UJN8</accession>
<dbReference type="RefSeq" id="WP_345434136.1">
    <property type="nucleotide sequence ID" value="NZ_BAABHK010000008.1"/>
</dbReference>
<organism evidence="2 3">
    <name type="scientific">Actinoallomurus vinaceus</name>
    <dbReference type="NCBI Taxonomy" id="1080074"/>
    <lineage>
        <taxon>Bacteria</taxon>
        <taxon>Bacillati</taxon>
        <taxon>Actinomycetota</taxon>
        <taxon>Actinomycetes</taxon>
        <taxon>Streptosporangiales</taxon>
        <taxon>Thermomonosporaceae</taxon>
        <taxon>Actinoallomurus</taxon>
    </lineage>
</organism>